<dbReference type="GO" id="GO:0016987">
    <property type="term" value="F:sigma factor activity"/>
    <property type="evidence" value="ECO:0007669"/>
    <property type="project" value="UniProtKB-KW"/>
</dbReference>
<dbReference type="GO" id="GO:0006352">
    <property type="term" value="P:DNA-templated transcription initiation"/>
    <property type="evidence" value="ECO:0007669"/>
    <property type="project" value="InterPro"/>
</dbReference>
<dbReference type="SUPFAM" id="SSF88659">
    <property type="entry name" value="Sigma3 and sigma4 domains of RNA polymerase sigma factors"/>
    <property type="match status" value="1"/>
</dbReference>
<dbReference type="RefSeq" id="WP_424605882.1">
    <property type="nucleotide sequence ID" value="NZ_JBNAVA010000008.1"/>
</dbReference>
<keyword evidence="5" id="KW-0804">Transcription</keyword>
<dbReference type="InterPro" id="IPR013249">
    <property type="entry name" value="RNA_pol_sigma70_r4_t2"/>
</dbReference>
<dbReference type="InterPro" id="IPR013324">
    <property type="entry name" value="RNA_pol_sigma_r3/r4-like"/>
</dbReference>
<feature type="domain" description="RNA polymerase sigma factor 70 region 4 type 2" evidence="6">
    <location>
        <begin position="90"/>
        <end position="141"/>
    </location>
</feature>
<dbReference type="InterPro" id="IPR039425">
    <property type="entry name" value="RNA_pol_sigma-70-like"/>
</dbReference>
<evidence type="ECO:0000313" key="7">
    <source>
        <dbReference type="EMBL" id="PMP72410.1"/>
    </source>
</evidence>
<dbReference type="PANTHER" id="PTHR43133">
    <property type="entry name" value="RNA POLYMERASE ECF-TYPE SIGMA FACTO"/>
    <property type="match status" value="1"/>
</dbReference>
<evidence type="ECO:0000256" key="3">
    <source>
        <dbReference type="ARBA" id="ARBA00023082"/>
    </source>
</evidence>
<protein>
    <recommendedName>
        <fullName evidence="6">RNA polymerase sigma factor 70 region 4 type 2 domain-containing protein</fullName>
    </recommendedName>
</protein>
<keyword evidence="2" id="KW-0805">Transcription regulation</keyword>
<evidence type="ECO:0000256" key="2">
    <source>
        <dbReference type="ARBA" id="ARBA00023015"/>
    </source>
</evidence>
<dbReference type="Proteomes" id="UP000242881">
    <property type="component" value="Unassembled WGS sequence"/>
</dbReference>
<evidence type="ECO:0000259" key="6">
    <source>
        <dbReference type="Pfam" id="PF08281"/>
    </source>
</evidence>
<reference evidence="7 8" key="1">
    <citation type="submission" date="2018-01" db="EMBL/GenBank/DDBJ databases">
        <title>Metagenomic assembled genomes from two thermal pools in the Uzon Caldera, Kamchatka, Russia.</title>
        <authorList>
            <person name="Wilkins L."/>
            <person name="Ettinger C."/>
        </authorList>
    </citation>
    <scope>NUCLEOTIDE SEQUENCE [LARGE SCALE GENOMIC DNA]</scope>
    <source>
        <strain evidence="7">ZAV-05</strain>
    </source>
</reference>
<dbReference type="Pfam" id="PF08281">
    <property type="entry name" value="Sigma70_r4_2"/>
    <property type="match status" value="1"/>
</dbReference>
<name>A0A2J6WPW3_9BACT</name>
<accession>A0A2J6WPW3</accession>
<evidence type="ECO:0000256" key="5">
    <source>
        <dbReference type="ARBA" id="ARBA00023163"/>
    </source>
</evidence>
<dbReference type="SUPFAM" id="SSF88946">
    <property type="entry name" value="Sigma2 domain of RNA polymerase sigma factors"/>
    <property type="match status" value="1"/>
</dbReference>
<evidence type="ECO:0000256" key="1">
    <source>
        <dbReference type="ARBA" id="ARBA00010641"/>
    </source>
</evidence>
<evidence type="ECO:0000313" key="8">
    <source>
        <dbReference type="Proteomes" id="UP000242881"/>
    </source>
</evidence>
<dbReference type="NCBIfam" id="TIGR02937">
    <property type="entry name" value="sigma70-ECF"/>
    <property type="match status" value="1"/>
</dbReference>
<keyword evidence="4" id="KW-0238">DNA-binding</keyword>
<dbReference type="AlphaFoldDB" id="A0A2J6WPW3"/>
<comment type="similarity">
    <text evidence="1">Belongs to the sigma-70 factor family. ECF subfamily.</text>
</comment>
<dbReference type="PANTHER" id="PTHR43133:SF8">
    <property type="entry name" value="RNA POLYMERASE SIGMA FACTOR HI_1459-RELATED"/>
    <property type="match status" value="1"/>
</dbReference>
<organism evidence="7 8">
    <name type="scientific">Calditerrivibrio nitroreducens</name>
    <dbReference type="NCBI Taxonomy" id="477976"/>
    <lineage>
        <taxon>Bacteria</taxon>
        <taxon>Pseudomonadati</taxon>
        <taxon>Deferribacterota</taxon>
        <taxon>Deferribacteres</taxon>
        <taxon>Deferribacterales</taxon>
        <taxon>Calditerrivibrionaceae</taxon>
    </lineage>
</organism>
<dbReference type="Gene3D" id="1.10.1740.10">
    <property type="match status" value="1"/>
</dbReference>
<evidence type="ECO:0000256" key="4">
    <source>
        <dbReference type="ARBA" id="ARBA00023125"/>
    </source>
</evidence>
<dbReference type="InterPro" id="IPR013325">
    <property type="entry name" value="RNA_pol_sigma_r2"/>
</dbReference>
<comment type="caution">
    <text evidence="7">The sequence shown here is derived from an EMBL/GenBank/DDBJ whole genome shotgun (WGS) entry which is preliminary data.</text>
</comment>
<gene>
    <name evidence="7" type="ORF">C0187_01540</name>
</gene>
<proteinExistence type="inferred from homology"/>
<dbReference type="GO" id="GO:0003677">
    <property type="term" value="F:DNA binding"/>
    <property type="evidence" value="ECO:0007669"/>
    <property type="project" value="UniProtKB-KW"/>
</dbReference>
<keyword evidence="3" id="KW-0731">Sigma factor</keyword>
<dbReference type="CDD" id="cd06171">
    <property type="entry name" value="Sigma70_r4"/>
    <property type="match status" value="1"/>
</dbReference>
<sequence>MNSFKEFYNSTKKGFYQYILSKINDSDTANDIVQESYLKLYTHYSNRYNVELLYTIGKNLVIDEYNRKKDHLDTSEVELSYSEDKTAELDLERVLSHMDDEEKQLFFMSVVDGLKYEEISKMTGLSVANIKIKIYRARKKIKEILSGGGL</sequence>
<dbReference type="InterPro" id="IPR036388">
    <property type="entry name" value="WH-like_DNA-bd_sf"/>
</dbReference>
<dbReference type="EMBL" id="PNIN01000022">
    <property type="protein sequence ID" value="PMP72410.1"/>
    <property type="molecule type" value="Genomic_DNA"/>
</dbReference>
<dbReference type="Gene3D" id="1.10.10.10">
    <property type="entry name" value="Winged helix-like DNA-binding domain superfamily/Winged helix DNA-binding domain"/>
    <property type="match status" value="1"/>
</dbReference>
<dbReference type="InterPro" id="IPR014284">
    <property type="entry name" value="RNA_pol_sigma-70_dom"/>
</dbReference>